<sequence length="84" mass="9098">MRELQVIERELTLADVTPAVDQLRPMAAENLANAHALTKDRGRLLARSSAASGFSTPMHGQDDIMKKSASSPASLNLGVNVRWL</sequence>
<dbReference type="Proteomes" id="UP001596516">
    <property type="component" value="Unassembled WGS sequence"/>
</dbReference>
<organism evidence="1 2">
    <name type="scientific">Plastorhodobacter daqingensis</name>
    <dbReference type="NCBI Taxonomy" id="1387281"/>
    <lineage>
        <taxon>Bacteria</taxon>
        <taxon>Pseudomonadati</taxon>
        <taxon>Pseudomonadota</taxon>
        <taxon>Alphaproteobacteria</taxon>
        <taxon>Rhodobacterales</taxon>
        <taxon>Paracoccaceae</taxon>
        <taxon>Plastorhodobacter</taxon>
    </lineage>
</organism>
<protein>
    <submittedName>
        <fullName evidence="1">Uncharacterized protein</fullName>
    </submittedName>
</protein>
<dbReference type="RefSeq" id="WP_377405274.1">
    <property type="nucleotide sequence ID" value="NZ_JBHTFQ010000008.1"/>
</dbReference>
<gene>
    <name evidence="1" type="ORF">ACFQXB_14465</name>
</gene>
<proteinExistence type="predicted"/>
<keyword evidence="2" id="KW-1185">Reference proteome</keyword>
<accession>A0ABW2UL06</accession>
<comment type="caution">
    <text evidence="1">The sequence shown here is derived from an EMBL/GenBank/DDBJ whole genome shotgun (WGS) entry which is preliminary data.</text>
</comment>
<name>A0ABW2UL06_9RHOB</name>
<dbReference type="EMBL" id="JBHTFQ010000008">
    <property type="protein sequence ID" value="MFC7705399.1"/>
    <property type="molecule type" value="Genomic_DNA"/>
</dbReference>
<evidence type="ECO:0000313" key="1">
    <source>
        <dbReference type="EMBL" id="MFC7705399.1"/>
    </source>
</evidence>
<evidence type="ECO:0000313" key="2">
    <source>
        <dbReference type="Proteomes" id="UP001596516"/>
    </source>
</evidence>
<reference evidence="2" key="1">
    <citation type="journal article" date="2019" name="Int. J. Syst. Evol. Microbiol.">
        <title>The Global Catalogue of Microorganisms (GCM) 10K type strain sequencing project: providing services to taxonomists for standard genome sequencing and annotation.</title>
        <authorList>
            <consortium name="The Broad Institute Genomics Platform"/>
            <consortium name="The Broad Institute Genome Sequencing Center for Infectious Disease"/>
            <person name="Wu L."/>
            <person name="Ma J."/>
        </authorList>
    </citation>
    <scope>NUCLEOTIDE SEQUENCE [LARGE SCALE GENOMIC DNA]</scope>
    <source>
        <strain evidence="2">CGMCC 1.12750</strain>
    </source>
</reference>